<accession>A0A1W9KX10</accession>
<sequence>MLILHHYPMSPFSEKIRAVLGFKQLAWQSVIIPVIMPKPDLTALTGGYRKTPVLQIGCDMYCDTTLICQVLEQLAPTHSLYPAQVNTALADILAQWADSALFWAAMGYNFQKAGLAELFDGLPAQVVKDFAADRSAMATGLARPRPLDATVAYRAYLQRLASLLEGQAFLLGKVPCIADFAAYHPLWFTRTQVPGLASILHTVPTVLRWMDRIEAYGHGEMSRLTATEAIAVSAAVIRAGGQNDSEFQDDHGIPLGSLVSVAAESFGSEPTVGVLVEATHKHYTLRREDPRAGVVRVHFPRIGYALRQEVAS</sequence>
<organism evidence="2 3">
    <name type="scientific">Rhodoferax ferrireducens</name>
    <dbReference type="NCBI Taxonomy" id="192843"/>
    <lineage>
        <taxon>Bacteria</taxon>
        <taxon>Pseudomonadati</taxon>
        <taxon>Pseudomonadota</taxon>
        <taxon>Betaproteobacteria</taxon>
        <taxon>Burkholderiales</taxon>
        <taxon>Comamonadaceae</taxon>
        <taxon>Rhodoferax</taxon>
    </lineage>
</organism>
<evidence type="ECO:0000313" key="3">
    <source>
        <dbReference type="Proteomes" id="UP000192505"/>
    </source>
</evidence>
<proteinExistence type="predicted"/>
<dbReference type="SUPFAM" id="SSF52833">
    <property type="entry name" value="Thioredoxin-like"/>
    <property type="match status" value="1"/>
</dbReference>
<dbReference type="Gene3D" id="3.40.30.110">
    <property type="match status" value="2"/>
</dbReference>
<reference evidence="2 3" key="1">
    <citation type="submission" date="2017-01" db="EMBL/GenBank/DDBJ databases">
        <title>Novel large sulfur bacteria in the metagenomes of groundwater-fed chemosynthetic microbial mats in the Lake Huron basin.</title>
        <authorList>
            <person name="Sharrar A.M."/>
            <person name="Flood B.E."/>
            <person name="Bailey J.V."/>
            <person name="Jones D.S."/>
            <person name="Biddanda B."/>
            <person name="Ruberg S.A."/>
            <person name="Marcus D.N."/>
            <person name="Dick G.J."/>
        </authorList>
    </citation>
    <scope>NUCLEOTIDE SEQUENCE [LARGE SCALE GENOMIC DNA]</scope>
    <source>
        <strain evidence="2">A7</strain>
    </source>
</reference>
<dbReference type="Pfam" id="PF00043">
    <property type="entry name" value="GST_C"/>
    <property type="match status" value="1"/>
</dbReference>
<protein>
    <submittedName>
        <fullName evidence="2">Glutathione S-transferase</fullName>
    </submittedName>
</protein>
<dbReference type="Pfam" id="PF13417">
    <property type="entry name" value="GST_N_3"/>
    <property type="match status" value="1"/>
</dbReference>
<dbReference type="EMBL" id="MTEI01000002">
    <property type="protein sequence ID" value="OQW89178.1"/>
    <property type="molecule type" value="Genomic_DNA"/>
</dbReference>
<dbReference type="InterPro" id="IPR004046">
    <property type="entry name" value="GST_C"/>
</dbReference>
<dbReference type="CDD" id="cd00570">
    <property type="entry name" value="GST_N_family"/>
    <property type="match status" value="1"/>
</dbReference>
<evidence type="ECO:0000259" key="1">
    <source>
        <dbReference type="PROSITE" id="PS50404"/>
    </source>
</evidence>
<feature type="domain" description="GST N-terminal" evidence="1">
    <location>
        <begin position="1"/>
        <end position="79"/>
    </location>
</feature>
<gene>
    <name evidence="2" type="ORF">BWK72_04275</name>
</gene>
<keyword evidence="2" id="KW-0808">Transferase</keyword>
<dbReference type="AlphaFoldDB" id="A0A1W9KX10"/>
<name>A0A1W9KX10_9BURK</name>
<comment type="caution">
    <text evidence="2">The sequence shown here is derived from an EMBL/GenBank/DDBJ whole genome shotgun (WGS) entry which is preliminary data.</text>
</comment>
<dbReference type="InterPro" id="IPR004045">
    <property type="entry name" value="Glutathione_S-Trfase_N"/>
</dbReference>
<dbReference type="GO" id="GO:0016740">
    <property type="term" value="F:transferase activity"/>
    <property type="evidence" value="ECO:0007669"/>
    <property type="project" value="UniProtKB-KW"/>
</dbReference>
<dbReference type="SUPFAM" id="SSF47616">
    <property type="entry name" value="GST C-terminal domain-like"/>
    <property type="match status" value="1"/>
</dbReference>
<evidence type="ECO:0000313" key="2">
    <source>
        <dbReference type="EMBL" id="OQW89178.1"/>
    </source>
</evidence>
<dbReference type="CDD" id="cd00299">
    <property type="entry name" value="GST_C_family"/>
    <property type="match status" value="1"/>
</dbReference>
<dbReference type="Proteomes" id="UP000192505">
    <property type="component" value="Unassembled WGS sequence"/>
</dbReference>
<dbReference type="InterPro" id="IPR036249">
    <property type="entry name" value="Thioredoxin-like_sf"/>
</dbReference>
<dbReference type="InterPro" id="IPR036282">
    <property type="entry name" value="Glutathione-S-Trfase_C_sf"/>
</dbReference>
<dbReference type="PROSITE" id="PS50404">
    <property type="entry name" value="GST_NTER"/>
    <property type="match status" value="1"/>
</dbReference>